<accession>A0A182FNE1</accession>
<dbReference type="Proteomes" id="UP000069272">
    <property type="component" value="Chromosome 2R"/>
</dbReference>
<dbReference type="InterPro" id="IPR040676">
    <property type="entry name" value="DUF5641"/>
</dbReference>
<reference evidence="1" key="2">
    <citation type="submission" date="2022-08" db="UniProtKB">
        <authorList>
            <consortium name="EnsemblMetazoa"/>
        </authorList>
    </citation>
    <scope>IDENTIFICATION</scope>
    <source>
        <strain evidence="1">STECLA/ALBI9_A</strain>
    </source>
</reference>
<dbReference type="VEuPathDB" id="VectorBase:AALB20_028474"/>
<sequence length="321" mass="35840">MAAPSAPTTIRIVGFCDASLKAYGCVFYVTFTDSQGKQATRLLCSKARVAPLKAMTLPRLELHAALLLSELYVRIRDAFDSRVKETHWWSDSQVALSWIRSDNTRWDVFVKHRVAKIQLVTATADWRYVPTKLNPADIVSRGISARKLIRPETMTFWLNGPTFLHSGCDEFPESPSSLSTELESMPSAPLFVAIRLTQQFWTRWRSEYLAQLRCAAKWTRRMPNVREGQIVLIGDDNVPVSRWPLGIVIRIYPGPDGAIRVADVKTGSGIYRRNVRLLAPLPIDPMAPATCGAPYDRVIPATCGDPDDRMAPATCGVPDDP</sequence>
<evidence type="ECO:0000313" key="1">
    <source>
        <dbReference type="EnsemblMetazoa" id="AALB008054-PA"/>
    </source>
</evidence>
<name>A0A182FNE1_ANOAL</name>
<dbReference type="EnsemblMetazoa" id="AALB008054-RA">
    <property type="protein sequence ID" value="AALB008054-PA"/>
    <property type="gene ID" value="AALB008054"/>
</dbReference>
<keyword evidence="2" id="KW-1185">Reference proteome</keyword>
<evidence type="ECO:0000313" key="2">
    <source>
        <dbReference type="Proteomes" id="UP000069272"/>
    </source>
</evidence>
<organism evidence="1 2">
    <name type="scientific">Anopheles albimanus</name>
    <name type="common">New world malaria mosquito</name>
    <dbReference type="NCBI Taxonomy" id="7167"/>
    <lineage>
        <taxon>Eukaryota</taxon>
        <taxon>Metazoa</taxon>
        <taxon>Ecdysozoa</taxon>
        <taxon>Arthropoda</taxon>
        <taxon>Hexapoda</taxon>
        <taxon>Insecta</taxon>
        <taxon>Pterygota</taxon>
        <taxon>Neoptera</taxon>
        <taxon>Endopterygota</taxon>
        <taxon>Diptera</taxon>
        <taxon>Nematocera</taxon>
        <taxon>Culicoidea</taxon>
        <taxon>Culicidae</taxon>
        <taxon>Anophelinae</taxon>
        <taxon>Anopheles</taxon>
    </lineage>
</organism>
<dbReference type="VEuPathDB" id="VectorBase:AALB008054"/>
<dbReference type="Pfam" id="PF18701">
    <property type="entry name" value="DUF5641"/>
    <property type="match status" value="1"/>
</dbReference>
<protein>
    <submittedName>
        <fullName evidence="1">DUF5641 domain-containing protein</fullName>
    </submittedName>
</protein>
<dbReference type="STRING" id="7167.A0A182FNE1"/>
<dbReference type="AlphaFoldDB" id="A0A182FNE1"/>
<dbReference type="PANTHER" id="PTHR47331">
    <property type="entry name" value="PHD-TYPE DOMAIN-CONTAINING PROTEIN"/>
    <property type="match status" value="1"/>
</dbReference>
<proteinExistence type="predicted"/>
<dbReference type="Pfam" id="PF05380">
    <property type="entry name" value="Peptidase_A17"/>
    <property type="match status" value="1"/>
</dbReference>
<dbReference type="VEuPathDB" id="VectorBase:AALB20_036311"/>
<dbReference type="InterPro" id="IPR008042">
    <property type="entry name" value="Retrotrans_Pao"/>
</dbReference>
<reference evidence="1 2" key="1">
    <citation type="journal article" date="2017" name="G3 (Bethesda)">
        <title>The Physical Genome Mapping of Anopheles albimanus Corrected Scaffold Misassemblies and Identified Interarm Rearrangements in Genus Anopheles.</title>
        <authorList>
            <person name="Artemov G.N."/>
            <person name="Peery A.N."/>
            <person name="Jiang X."/>
            <person name="Tu Z."/>
            <person name="Stegniy V.N."/>
            <person name="Sharakhova M.V."/>
            <person name="Sharakhov I.V."/>
        </authorList>
    </citation>
    <scope>NUCLEOTIDE SEQUENCE [LARGE SCALE GENOMIC DNA]</scope>
    <source>
        <strain evidence="1 2">ALBI9_A</strain>
    </source>
</reference>